<protein>
    <submittedName>
        <fullName evidence="1">Uncharacterized protein</fullName>
    </submittedName>
</protein>
<keyword evidence="2" id="KW-1185">Reference proteome</keyword>
<gene>
    <name evidence="1" type="ordered locus">AM1_0527</name>
</gene>
<dbReference type="HOGENOM" id="CLU_3245579_0_0_3"/>
<sequence>MLGFRNHVFNLRQRLPGVRWEFAILPAYILVNDIYLLAAVPS</sequence>
<proteinExistence type="predicted"/>
<accession>B0CC37</accession>
<dbReference type="KEGG" id="amr:AM1_0527"/>
<evidence type="ECO:0000313" key="1">
    <source>
        <dbReference type="EMBL" id="ABW25579.1"/>
    </source>
</evidence>
<dbReference type="Proteomes" id="UP000000268">
    <property type="component" value="Chromosome"/>
</dbReference>
<dbReference type="AlphaFoldDB" id="B0CC37"/>
<reference evidence="1 2" key="1">
    <citation type="journal article" date="2008" name="Proc. Natl. Acad. Sci. U.S.A.">
        <title>Niche adaptation and genome expansion in the chlorophyll d-producing cyanobacterium Acaryochloris marina.</title>
        <authorList>
            <person name="Swingley W.D."/>
            <person name="Chen M."/>
            <person name="Cheung P.C."/>
            <person name="Conrad A.L."/>
            <person name="Dejesa L.C."/>
            <person name="Hao J."/>
            <person name="Honchak B.M."/>
            <person name="Karbach L.E."/>
            <person name="Kurdoglu A."/>
            <person name="Lahiri S."/>
            <person name="Mastrian S.D."/>
            <person name="Miyashita H."/>
            <person name="Page L."/>
            <person name="Ramakrishna P."/>
            <person name="Satoh S."/>
            <person name="Sattley W.M."/>
            <person name="Shimada Y."/>
            <person name="Taylor H.L."/>
            <person name="Tomo T."/>
            <person name="Tsuchiya T."/>
            <person name="Wang Z.T."/>
            <person name="Raymond J."/>
            <person name="Mimuro M."/>
            <person name="Blankenship R.E."/>
            <person name="Touchman J.W."/>
        </authorList>
    </citation>
    <scope>NUCLEOTIDE SEQUENCE [LARGE SCALE GENOMIC DNA]</scope>
    <source>
        <strain evidence="2">MBIC 11017</strain>
    </source>
</reference>
<organism evidence="1 2">
    <name type="scientific">Acaryochloris marina (strain MBIC 11017)</name>
    <dbReference type="NCBI Taxonomy" id="329726"/>
    <lineage>
        <taxon>Bacteria</taxon>
        <taxon>Bacillati</taxon>
        <taxon>Cyanobacteriota</taxon>
        <taxon>Cyanophyceae</taxon>
        <taxon>Acaryochloridales</taxon>
        <taxon>Acaryochloridaceae</taxon>
        <taxon>Acaryochloris</taxon>
    </lineage>
</organism>
<evidence type="ECO:0000313" key="2">
    <source>
        <dbReference type="Proteomes" id="UP000000268"/>
    </source>
</evidence>
<dbReference type="EMBL" id="CP000828">
    <property type="protein sequence ID" value="ABW25579.1"/>
    <property type="molecule type" value="Genomic_DNA"/>
</dbReference>
<name>B0CC37_ACAM1</name>